<sequence>MQISYAVTVCNEVEEIKRLIEFLLKHKREQDQILVLMDLQKSDFYDKIPEKEQVHEFIMQHHVKAHLQVAFRSLNNDFATFKNNIASYCTGDYIFQIDADELPHEKLIEILPALLEENSDCDVFLVPRVNTVEGMQQDHMQQWGWAVNEKGWINWPDNQWRIWKNKPEIKWINKVHERLDGFKSYTVLPEMEEFALYHPKTIERQIKQNNYYSTI</sequence>
<dbReference type="SUPFAM" id="SSF53448">
    <property type="entry name" value="Nucleotide-diphospho-sugar transferases"/>
    <property type="match status" value="1"/>
</dbReference>
<dbReference type="Gene3D" id="3.90.550.10">
    <property type="entry name" value="Spore Coat Polysaccharide Biosynthesis Protein SpsA, Chain A"/>
    <property type="match status" value="1"/>
</dbReference>
<evidence type="ECO:0000259" key="1">
    <source>
        <dbReference type="Pfam" id="PF00535"/>
    </source>
</evidence>
<reference evidence="2" key="1">
    <citation type="submission" date="2020-04" db="EMBL/GenBank/DDBJ databases">
        <authorList>
            <person name="Chiriac C."/>
            <person name="Salcher M."/>
            <person name="Ghai R."/>
            <person name="Kavagutti S V."/>
        </authorList>
    </citation>
    <scope>NUCLEOTIDE SEQUENCE</scope>
</reference>
<evidence type="ECO:0000313" key="4">
    <source>
        <dbReference type="EMBL" id="CAB4198595.1"/>
    </source>
</evidence>
<evidence type="ECO:0000313" key="3">
    <source>
        <dbReference type="EMBL" id="CAB4170485.1"/>
    </source>
</evidence>
<gene>
    <name evidence="4" type="ORF">UFOVP1307_168</name>
    <name evidence="2" type="ORF">UFOVP651_178</name>
    <name evidence="3" type="ORF">UFOVP902_34</name>
</gene>
<dbReference type="InterPro" id="IPR001173">
    <property type="entry name" value="Glyco_trans_2-like"/>
</dbReference>
<dbReference type="EMBL" id="LR796625">
    <property type="protein sequence ID" value="CAB4155283.1"/>
    <property type="molecule type" value="Genomic_DNA"/>
</dbReference>
<dbReference type="CDD" id="cd00761">
    <property type="entry name" value="Glyco_tranf_GTA_type"/>
    <property type="match status" value="1"/>
</dbReference>
<evidence type="ECO:0000313" key="2">
    <source>
        <dbReference type="EMBL" id="CAB4155283.1"/>
    </source>
</evidence>
<dbReference type="InterPro" id="IPR029044">
    <property type="entry name" value="Nucleotide-diphossugar_trans"/>
</dbReference>
<dbReference type="Pfam" id="PF00535">
    <property type="entry name" value="Glycos_transf_2"/>
    <property type="match status" value="1"/>
</dbReference>
<dbReference type="EMBL" id="LR797270">
    <property type="protein sequence ID" value="CAB4198595.1"/>
    <property type="molecule type" value="Genomic_DNA"/>
</dbReference>
<accession>A0A6J5N8U2</accession>
<name>A0A6J5N8U2_9CAUD</name>
<organism evidence="2">
    <name type="scientific">uncultured Caudovirales phage</name>
    <dbReference type="NCBI Taxonomy" id="2100421"/>
    <lineage>
        <taxon>Viruses</taxon>
        <taxon>Duplodnaviria</taxon>
        <taxon>Heunggongvirae</taxon>
        <taxon>Uroviricota</taxon>
        <taxon>Caudoviricetes</taxon>
        <taxon>Peduoviridae</taxon>
        <taxon>Maltschvirus</taxon>
        <taxon>Maltschvirus maltsch</taxon>
    </lineage>
</organism>
<protein>
    <submittedName>
        <fullName evidence="2">Glyco_tranf_GTA_type domain containing protein</fullName>
    </submittedName>
</protein>
<proteinExistence type="predicted"/>
<dbReference type="EMBL" id="LR796859">
    <property type="protein sequence ID" value="CAB4170485.1"/>
    <property type="molecule type" value="Genomic_DNA"/>
</dbReference>
<feature type="domain" description="Glycosyltransferase 2-like" evidence="1">
    <location>
        <begin position="6"/>
        <end position="141"/>
    </location>
</feature>